<dbReference type="NCBIfam" id="TIGR00513">
    <property type="entry name" value="accA"/>
    <property type="match status" value="1"/>
</dbReference>
<keyword evidence="8 10" id="KW-0275">Fatty acid biosynthesis</keyword>
<dbReference type="NCBIfam" id="NF041504">
    <property type="entry name" value="AccA_sub"/>
    <property type="match status" value="1"/>
</dbReference>
<dbReference type="PROSITE" id="PS50989">
    <property type="entry name" value="COA_CT_CTER"/>
    <property type="match status" value="1"/>
</dbReference>
<dbReference type="PRINTS" id="PR01069">
    <property type="entry name" value="ACCCTRFRASEA"/>
</dbReference>
<evidence type="ECO:0000256" key="3">
    <source>
        <dbReference type="ARBA" id="ARBA00022679"/>
    </source>
</evidence>
<dbReference type="InterPro" id="IPR029045">
    <property type="entry name" value="ClpP/crotonase-like_dom_sf"/>
</dbReference>
<evidence type="ECO:0000256" key="5">
    <source>
        <dbReference type="ARBA" id="ARBA00022832"/>
    </source>
</evidence>
<dbReference type="InterPro" id="IPR011763">
    <property type="entry name" value="COA_CT_C"/>
</dbReference>
<proteinExistence type="inferred from homology"/>
<dbReference type="GO" id="GO:2001295">
    <property type="term" value="P:malonyl-CoA biosynthetic process"/>
    <property type="evidence" value="ECO:0007669"/>
    <property type="project" value="UniProtKB-UniRule"/>
</dbReference>
<comment type="function">
    <text evidence="10">Component of the acetyl coenzyme A carboxylase (ACC) complex. First, biotin carboxylase catalyzes the carboxylation of biotin on its carrier protein (BCCP) and then the CO(2) group is transferred by the carboxyltransferase to acetyl-CoA to form malonyl-CoA.</text>
</comment>
<evidence type="ECO:0000256" key="2">
    <source>
        <dbReference type="ARBA" id="ARBA00022516"/>
    </source>
</evidence>
<evidence type="ECO:0000313" key="12">
    <source>
        <dbReference type="EMBL" id="MCP9290858.1"/>
    </source>
</evidence>
<name>A0A9X2L1Z2_9BACT</name>
<evidence type="ECO:0000256" key="4">
    <source>
        <dbReference type="ARBA" id="ARBA00022741"/>
    </source>
</evidence>
<accession>A0A9X2L1Z2</accession>
<evidence type="ECO:0000256" key="7">
    <source>
        <dbReference type="ARBA" id="ARBA00023098"/>
    </source>
</evidence>
<dbReference type="NCBIfam" id="NF004344">
    <property type="entry name" value="PRK05724.1"/>
    <property type="match status" value="1"/>
</dbReference>
<dbReference type="HAMAP" id="MF_00823">
    <property type="entry name" value="AcetylCoA_CT_alpha"/>
    <property type="match status" value="1"/>
</dbReference>
<dbReference type="GO" id="GO:0006633">
    <property type="term" value="P:fatty acid biosynthetic process"/>
    <property type="evidence" value="ECO:0007669"/>
    <property type="project" value="UniProtKB-KW"/>
</dbReference>
<comment type="pathway">
    <text evidence="1 10">Lipid metabolism; malonyl-CoA biosynthesis; malonyl-CoA from acetyl-CoA: step 1/1.</text>
</comment>
<organism evidence="12 13">
    <name type="scientific">Gracilimonas sediminicola</name>
    <dbReference type="NCBI Taxonomy" id="2952158"/>
    <lineage>
        <taxon>Bacteria</taxon>
        <taxon>Pseudomonadati</taxon>
        <taxon>Balneolota</taxon>
        <taxon>Balneolia</taxon>
        <taxon>Balneolales</taxon>
        <taxon>Balneolaceae</taxon>
        <taxon>Gracilimonas</taxon>
    </lineage>
</organism>
<evidence type="ECO:0000259" key="11">
    <source>
        <dbReference type="PROSITE" id="PS50989"/>
    </source>
</evidence>
<evidence type="ECO:0000256" key="9">
    <source>
        <dbReference type="ARBA" id="ARBA00049152"/>
    </source>
</evidence>
<sequence length="318" mass="35902">MQYLDFEQPIAELEGKIEELKELSNVSDGVLDKEIQSLKKRVDKLRESIFSNLTRWQRVQLARHPDRPYTLDYIYKITENFVELHGDRYHADDKAIVGGLATIDGQSVMIIGHQKGRDTNSRKYRNFGMANPEGYRKAHRLMKLAEKFDIPIITLLDTPGAFPGLEAEERGQAEAIAKNLKMMAMLKVPFVTIVIGEGASGGAIGIGMGNEVYMMENTWYSVISPESCSSILWKTWDYKEQAAAVLKLTAVDLEELDVIDGVIPEPMGGAHRDHDEAAAALKKQILQSLKRLKKLKPEKLIEQRIDKYAAMGEWKVVK</sequence>
<dbReference type="EC" id="2.1.3.15" evidence="10"/>
<reference evidence="12" key="1">
    <citation type="submission" date="2022-06" db="EMBL/GenBank/DDBJ databases">
        <title>Gracilimonas sp. CAU 1638 isolated from sea sediment.</title>
        <authorList>
            <person name="Kim W."/>
        </authorList>
    </citation>
    <scope>NUCLEOTIDE SEQUENCE</scope>
    <source>
        <strain evidence="12">CAU 1638</strain>
    </source>
</reference>
<dbReference type="AlphaFoldDB" id="A0A9X2L1Z2"/>
<keyword evidence="3 10" id="KW-0808">Transferase</keyword>
<dbReference type="GO" id="GO:0009317">
    <property type="term" value="C:acetyl-CoA carboxylase complex"/>
    <property type="evidence" value="ECO:0007669"/>
    <property type="project" value="InterPro"/>
</dbReference>
<evidence type="ECO:0000256" key="6">
    <source>
        <dbReference type="ARBA" id="ARBA00022840"/>
    </source>
</evidence>
<dbReference type="SUPFAM" id="SSF52096">
    <property type="entry name" value="ClpP/crotonase"/>
    <property type="match status" value="1"/>
</dbReference>
<dbReference type="Pfam" id="PF03255">
    <property type="entry name" value="ACCA"/>
    <property type="match status" value="1"/>
</dbReference>
<dbReference type="RefSeq" id="WP_255133309.1">
    <property type="nucleotide sequence ID" value="NZ_JANDBC010000001.1"/>
</dbReference>
<keyword evidence="2 10" id="KW-0444">Lipid biosynthesis</keyword>
<protein>
    <recommendedName>
        <fullName evidence="10">Acetyl-coenzyme A carboxylase carboxyl transferase subunit alpha</fullName>
        <shortName evidence="10">ACCase subunit alpha</shortName>
        <shortName evidence="10">Acetyl-CoA carboxylase carboxyltransferase subunit alpha</shortName>
        <ecNumber evidence="10">2.1.3.15</ecNumber>
    </recommendedName>
</protein>
<dbReference type="Proteomes" id="UP001139125">
    <property type="component" value="Unassembled WGS sequence"/>
</dbReference>
<dbReference type="Gene3D" id="3.90.226.10">
    <property type="entry name" value="2-enoyl-CoA Hydratase, Chain A, domain 1"/>
    <property type="match status" value="1"/>
</dbReference>
<keyword evidence="5 10" id="KW-0276">Fatty acid metabolism</keyword>
<comment type="similarity">
    <text evidence="10">Belongs to the AccA family.</text>
</comment>
<comment type="subcellular location">
    <subcellularLocation>
        <location evidence="10">Cytoplasm</location>
    </subcellularLocation>
</comment>
<evidence type="ECO:0000256" key="10">
    <source>
        <dbReference type="HAMAP-Rule" id="MF_00823"/>
    </source>
</evidence>
<dbReference type="InterPro" id="IPR001095">
    <property type="entry name" value="Acetyl_CoA_COase_a_su"/>
</dbReference>
<keyword evidence="13" id="KW-1185">Reference proteome</keyword>
<keyword evidence="12" id="KW-0436">Ligase</keyword>
<dbReference type="GO" id="GO:0016743">
    <property type="term" value="F:carboxyl- or carbamoyltransferase activity"/>
    <property type="evidence" value="ECO:0007669"/>
    <property type="project" value="UniProtKB-UniRule"/>
</dbReference>
<keyword evidence="10" id="KW-0963">Cytoplasm</keyword>
<keyword evidence="6 10" id="KW-0067">ATP-binding</keyword>
<gene>
    <name evidence="10" type="primary">accA</name>
    <name evidence="12" type="ORF">NM125_04565</name>
</gene>
<dbReference type="PANTHER" id="PTHR42853:SF3">
    <property type="entry name" value="ACETYL-COENZYME A CARBOXYLASE CARBOXYL TRANSFERASE SUBUNIT ALPHA, CHLOROPLASTIC"/>
    <property type="match status" value="1"/>
</dbReference>
<comment type="catalytic activity">
    <reaction evidence="9 10">
        <text>N(6)-carboxybiotinyl-L-lysyl-[protein] + acetyl-CoA = N(6)-biotinyl-L-lysyl-[protein] + malonyl-CoA</text>
        <dbReference type="Rhea" id="RHEA:54728"/>
        <dbReference type="Rhea" id="RHEA-COMP:10505"/>
        <dbReference type="Rhea" id="RHEA-COMP:10506"/>
        <dbReference type="ChEBI" id="CHEBI:57288"/>
        <dbReference type="ChEBI" id="CHEBI:57384"/>
        <dbReference type="ChEBI" id="CHEBI:83144"/>
        <dbReference type="ChEBI" id="CHEBI:83145"/>
        <dbReference type="EC" id="2.1.3.15"/>
    </reaction>
</comment>
<comment type="subunit">
    <text evidence="10">Acetyl-CoA carboxylase is a heterohexamer composed of biotin carboxyl carrier protein (AccB), biotin carboxylase (AccC) and two subunits each of ACCase subunit alpha (AccA) and ACCase subunit beta (AccD).</text>
</comment>
<dbReference type="GO" id="GO:0003989">
    <property type="term" value="F:acetyl-CoA carboxylase activity"/>
    <property type="evidence" value="ECO:0007669"/>
    <property type="project" value="InterPro"/>
</dbReference>
<evidence type="ECO:0000256" key="8">
    <source>
        <dbReference type="ARBA" id="ARBA00023160"/>
    </source>
</evidence>
<feature type="domain" description="CoA carboxyltransferase C-terminal" evidence="11">
    <location>
        <begin position="37"/>
        <end position="291"/>
    </location>
</feature>
<evidence type="ECO:0000256" key="1">
    <source>
        <dbReference type="ARBA" id="ARBA00004956"/>
    </source>
</evidence>
<dbReference type="GO" id="GO:0005524">
    <property type="term" value="F:ATP binding"/>
    <property type="evidence" value="ECO:0007669"/>
    <property type="project" value="UniProtKB-KW"/>
</dbReference>
<dbReference type="PANTHER" id="PTHR42853">
    <property type="entry name" value="ACETYL-COENZYME A CARBOXYLASE CARBOXYL TRANSFERASE SUBUNIT ALPHA"/>
    <property type="match status" value="1"/>
</dbReference>
<dbReference type="EMBL" id="JANDBC010000001">
    <property type="protein sequence ID" value="MCP9290858.1"/>
    <property type="molecule type" value="Genomic_DNA"/>
</dbReference>
<comment type="caution">
    <text evidence="12">The sequence shown here is derived from an EMBL/GenBank/DDBJ whole genome shotgun (WGS) entry which is preliminary data.</text>
</comment>
<evidence type="ECO:0000313" key="13">
    <source>
        <dbReference type="Proteomes" id="UP001139125"/>
    </source>
</evidence>
<keyword evidence="4 10" id="KW-0547">Nucleotide-binding</keyword>
<keyword evidence="7 10" id="KW-0443">Lipid metabolism</keyword>